<keyword evidence="3 6" id="KW-0677">Repeat</keyword>
<dbReference type="InterPro" id="IPR033031">
    <property type="entry name" value="Scc2/Nipped-B"/>
</dbReference>
<dbReference type="GO" id="GO:0140588">
    <property type="term" value="P:chromatin looping"/>
    <property type="evidence" value="ECO:0007669"/>
    <property type="project" value="InterPro"/>
</dbReference>
<keyword evidence="4 6" id="KW-0539">Nucleus</keyword>
<keyword evidence="9" id="KW-1185">Reference proteome</keyword>
<sequence length="1464" mass="165467">MASFPGDGTNIPKRLVECLEFQPLNHLIPKDGLVKLLRSSLELYPALSEDAFSETLQDHSKAEKKVFTPLGKNGKLNIRFRELNSVQPSPTGPVLNLFDGLSEKAKQFLNTECLSSLKRLHSDDEMSDVDEETSSLKRSETTGSEYGDVELRLTPKKLKTGFEEFSLNQSALGLQHINDLKDLMAYIGREDSEADTANQLFWTKLGPNYVLSETSAERIFIILKNVSSMSDVSKILDVKTLGRILNVCSDSVDVILREGDARSFNRIAFKCSFSIFMIFLLDVSEKRLYLERYIISAISFLSRINDKLAESETSLKASNEDCIQLKTLLSLLSSYIQKKPMQEEGLITRIVYLLADLLTFSPTTLAGTSGSATWLESLKVESSEGLISIFQSLPSQQLFIIDELLFRLEFLPNNRVLKKLKRVDHSFYATHLFFTLVSMLQTINSAKLRSQASQWDEESVENFLSLFKEQQELLSTLVEHINNSVLNKCFSGNASKKFILDNYVQDLVSMVARPNWSVAELLLASLTKKLLFAFSPSQQTSSTKESSILQAISHIGSGIQNIRLQSPSDELTIFRIHNNPELLDRAMDAFRNCVISMVPNGNWTAQTQSFWDRQIAFLVALGDFDSSDSDWKERTTMEVTSLLQKPLILQADNNFDNEVKPHENAQLSYFATLHLFELINLFNPYVKLILSLLDKQKVKLRSGAIKCLTPLISKDPSLLADDSIKLVIEQRLKDSSPSVKTAILDLLSLSQYTEFYHLININFNDDSASIRKHILKLNIEIYDNCENLSTKSYVAARILKRTEDEEDSIVERAQSALLERWFLILSGLETSPEEQNSKAKEITHVISAIVGLEESFAELFSVFLNDFVLNKAFHEPNVLTNIMESAHVITGKVVDDAINVHYAAESDDNLETHKDAELNTFRLLSIISSSDHAFVTKDHIATLYPYLLTPQRSNLQYYILKVLKNSFPKLFYFKTKFLVDLETTVLGKLPRMTPLELEEALPLCWSIVKHRGDESRVSKACSSCLAQLSPYINLASKNPSAVTADGKIQKLLYLAAGFARSCPFENTKENFPNLKTREPIFEYVTKCLLVFTKIEIPFVIRKTALRCLLKVAASFPKLFNSRHVLTVIDREFSSGLLDLNLVMIRCLHEFFELEEHKSFKLARPTVRTPSRINRSRSLGFEKPNDTICSAISSRYLKRILKIAFLEDARGSCIALDFIFLTLSLGYANPSYSTATIIALTVSPYAETKKLAMTALESITMKTSSMLFSNLSSGVKMGLEHSKWLQENGLPCNSMFLRGMQELITSCSPANTRFLKSVTKTLVSYLNEDPRSFPKDQILLLCNNFSTLTYENMLEVCTLIRLFDVKIEELGESIEDEVQDSLDEVDNEDVSNLIISHACLFELRAFLCEKYGVSDEAVATVDTAEEDELKSQPAEPKKNKLVFGFSPSEFECKKWYNHYISVDNN</sequence>
<dbReference type="PANTHER" id="PTHR21704">
    <property type="entry name" value="NIPPED-B-LIKE PROTEIN DELANGIN SCC2-RELATED"/>
    <property type="match status" value="1"/>
</dbReference>
<dbReference type="eggNOG" id="KOG1020">
    <property type="taxonomic scope" value="Eukaryota"/>
</dbReference>
<accession>C5DL00</accession>
<evidence type="ECO:0000259" key="7">
    <source>
        <dbReference type="Pfam" id="PF12830"/>
    </source>
</evidence>
<evidence type="ECO:0000313" key="8">
    <source>
        <dbReference type="EMBL" id="CAR24151.1"/>
    </source>
</evidence>
<dbReference type="HOGENOM" id="CLU_259053_0_0_1"/>
<dbReference type="GO" id="GO:0034087">
    <property type="term" value="P:establishment of mitotic sister chromatid cohesion"/>
    <property type="evidence" value="ECO:0007669"/>
    <property type="project" value="TreeGrafter"/>
</dbReference>
<dbReference type="Gene3D" id="1.25.10.10">
    <property type="entry name" value="Leucine-rich Repeat Variant"/>
    <property type="match status" value="1"/>
</dbReference>
<dbReference type="InterPro" id="IPR016024">
    <property type="entry name" value="ARM-type_fold"/>
</dbReference>
<comment type="subcellular location">
    <subcellularLocation>
        <location evidence="1 6">Nucleus</location>
    </subcellularLocation>
</comment>
<dbReference type="OrthoDB" id="418242at2759"/>
<gene>
    <name evidence="8" type="ordered locus">KLTH0F08844g</name>
</gene>
<dbReference type="InParanoid" id="C5DL00"/>
<evidence type="ECO:0000256" key="6">
    <source>
        <dbReference type="RuleBase" id="RU364107"/>
    </source>
</evidence>
<evidence type="ECO:0000256" key="1">
    <source>
        <dbReference type="ARBA" id="ARBA00004123"/>
    </source>
</evidence>
<evidence type="ECO:0000256" key="5">
    <source>
        <dbReference type="ARBA" id="ARBA00023306"/>
    </source>
</evidence>
<evidence type="ECO:0000313" key="9">
    <source>
        <dbReference type="Proteomes" id="UP000002036"/>
    </source>
</evidence>
<evidence type="ECO:0000256" key="3">
    <source>
        <dbReference type="ARBA" id="ARBA00022737"/>
    </source>
</evidence>
<dbReference type="GO" id="GO:0003682">
    <property type="term" value="F:chromatin binding"/>
    <property type="evidence" value="ECO:0007669"/>
    <property type="project" value="TreeGrafter"/>
</dbReference>
<dbReference type="EMBL" id="CU928170">
    <property type="protein sequence ID" value="CAR24151.1"/>
    <property type="molecule type" value="Genomic_DNA"/>
</dbReference>
<feature type="domain" description="Sister chromatid cohesion C-terminal" evidence="7">
    <location>
        <begin position="1188"/>
        <end position="1362"/>
    </location>
</feature>
<dbReference type="KEGG" id="lth:KLTH0F08844g"/>
<dbReference type="GO" id="GO:0071169">
    <property type="term" value="P:establishment of protein localization to chromatin"/>
    <property type="evidence" value="ECO:0007669"/>
    <property type="project" value="TreeGrafter"/>
</dbReference>
<dbReference type="SUPFAM" id="SSF48371">
    <property type="entry name" value="ARM repeat"/>
    <property type="match status" value="1"/>
</dbReference>
<reference evidence="8 9" key="1">
    <citation type="journal article" date="2009" name="Genome Res.">
        <title>Comparative genomics of protoploid Saccharomycetaceae.</title>
        <authorList>
            <consortium name="The Genolevures Consortium"/>
            <person name="Souciet J.-L."/>
            <person name="Dujon B."/>
            <person name="Gaillardin C."/>
            <person name="Johnston M."/>
            <person name="Baret P.V."/>
            <person name="Cliften P."/>
            <person name="Sherman D.J."/>
            <person name="Weissenbach J."/>
            <person name="Westhof E."/>
            <person name="Wincker P."/>
            <person name="Jubin C."/>
            <person name="Poulain J."/>
            <person name="Barbe V."/>
            <person name="Segurens B."/>
            <person name="Artiguenave F."/>
            <person name="Anthouard V."/>
            <person name="Vacherie B."/>
            <person name="Val M.-E."/>
            <person name="Fulton R.S."/>
            <person name="Minx P."/>
            <person name="Wilson R."/>
            <person name="Durrens P."/>
            <person name="Jean G."/>
            <person name="Marck C."/>
            <person name="Martin T."/>
            <person name="Nikolski M."/>
            <person name="Rolland T."/>
            <person name="Seret M.-L."/>
            <person name="Casaregola S."/>
            <person name="Despons L."/>
            <person name="Fairhead C."/>
            <person name="Fischer G."/>
            <person name="Lafontaine I."/>
            <person name="Leh V."/>
            <person name="Lemaire M."/>
            <person name="de Montigny J."/>
            <person name="Neuveglise C."/>
            <person name="Thierry A."/>
            <person name="Blanc-Lenfle I."/>
            <person name="Bleykasten C."/>
            <person name="Diffels J."/>
            <person name="Fritsch E."/>
            <person name="Frangeul L."/>
            <person name="Goeffon A."/>
            <person name="Jauniaux N."/>
            <person name="Kachouri-Lafond R."/>
            <person name="Payen C."/>
            <person name="Potier S."/>
            <person name="Pribylova L."/>
            <person name="Ozanne C."/>
            <person name="Richard G.-F."/>
            <person name="Sacerdot C."/>
            <person name="Straub M.-L."/>
            <person name="Talla E."/>
        </authorList>
    </citation>
    <scope>NUCLEOTIDE SEQUENCE [LARGE SCALE GENOMIC DNA]</scope>
    <source>
        <strain evidence="9">ATCC 56472 / CBS 6340 / NRRL Y-8284</strain>
    </source>
</reference>
<keyword evidence="5 6" id="KW-0131">Cell cycle</keyword>
<dbReference type="GO" id="GO:0090694">
    <property type="term" value="C:Scc2-Scc4 cohesin loading complex"/>
    <property type="evidence" value="ECO:0007669"/>
    <property type="project" value="TreeGrafter"/>
</dbReference>
<dbReference type="Proteomes" id="UP000002036">
    <property type="component" value="Chromosome F"/>
</dbReference>
<dbReference type="GeneID" id="8292794"/>
<dbReference type="OMA" id="FNSRHVL"/>
<dbReference type="FunCoup" id="C5DL00">
    <property type="interactions" value="288"/>
</dbReference>
<dbReference type="RefSeq" id="XP_002554588.1">
    <property type="nucleotide sequence ID" value="XM_002554542.1"/>
</dbReference>
<dbReference type="InterPro" id="IPR024986">
    <property type="entry name" value="Nipped-B_C"/>
</dbReference>
<dbReference type="Pfam" id="PF12830">
    <property type="entry name" value="Nipped-B_C"/>
    <property type="match status" value="1"/>
</dbReference>
<name>C5DL00_LACTC</name>
<comment type="similarity">
    <text evidence="2 6">Belongs to the SCC2/Nipped-B family.</text>
</comment>
<evidence type="ECO:0000256" key="2">
    <source>
        <dbReference type="ARBA" id="ARBA00009252"/>
    </source>
</evidence>
<dbReference type="GO" id="GO:1990414">
    <property type="term" value="P:replication-born double-strand break repair via sister chromatid exchange"/>
    <property type="evidence" value="ECO:0007669"/>
    <property type="project" value="TreeGrafter"/>
</dbReference>
<organism evidence="8 9">
    <name type="scientific">Lachancea thermotolerans (strain ATCC 56472 / CBS 6340 / NRRL Y-8284)</name>
    <name type="common">Yeast</name>
    <name type="synonym">Kluyveromyces thermotolerans</name>
    <dbReference type="NCBI Taxonomy" id="559295"/>
    <lineage>
        <taxon>Eukaryota</taxon>
        <taxon>Fungi</taxon>
        <taxon>Dikarya</taxon>
        <taxon>Ascomycota</taxon>
        <taxon>Saccharomycotina</taxon>
        <taxon>Saccharomycetes</taxon>
        <taxon>Saccharomycetales</taxon>
        <taxon>Saccharomycetaceae</taxon>
        <taxon>Lachancea</taxon>
    </lineage>
</organism>
<dbReference type="STRING" id="559295.C5DL00"/>
<evidence type="ECO:0000256" key="4">
    <source>
        <dbReference type="ARBA" id="ARBA00023242"/>
    </source>
</evidence>
<dbReference type="InterPro" id="IPR011989">
    <property type="entry name" value="ARM-like"/>
</dbReference>
<protein>
    <recommendedName>
        <fullName evidence="6">Sister chromatid cohesion protein</fullName>
    </recommendedName>
</protein>
<dbReference type="Pfam" id="PF12765">
    <property type="entry name" value="Cohesin_HEAT"/>
    <property type="match status" value="1"/>
</dbReference>
<dbReference type="PANTHER" id="PTHR21704:SF18">
    <property type="entry name" value="NIPPED-B-LIKE PROTEIN"/>
    <property type="match status" value="1"/>
</dbReference>
<dbReference type="InterPro" id="IPR026003">
    <property type="entry name" value="Cohesin_HEAT"/>
</dbReference>
<dbReference type="GO" id="GO:0061775">
    <property type="term" value="F:cohesin loader activity"/>
    <property type="evidence" value="ECO:0007669"/>
    <property type="project" value="InterPro"/>
</dbReference>
<dbReference type="GO" id="GO:0010468">
    <property type="term" value="P:regulation of gene expression"/>
    <property type="evidence" value="ECO:0007669"/>
    <property type="project" value="InterPro"/>
</dbReference>
<proteinExistence type="inferred from homology"/>